<dbReference type="EMBL" id="JARIHO010000069">
    <property type="protein sequence ID" value="KAJ7312928.1"/>
    <property type="molecule type" value="Genomic_DNA"/>
</dbReference>
<reference evidence="1" key="1">
    <citation type="submission" date="2023-03" db="EMBL/GenBank/DDBJ databases">
        <title>Massive genome expansion in bonnet fungi (Mycena s.s.) driven by repeated elements and novel gene families across ecological guilds.</title>
        <authorList>
            <consortium name="Lawrence Berkeley National Laboratory"/>
            <person name="Harder C.B."/>
            <person name="Miyauchi S."/>
            <person name="Viragh M."/>
            <person name="Kuo A."/>
            <person name="Thoen E."/>
            <person name="Andreopoulos B."/>
            <person name="Lu D."/>
            <person name="Skrede I."/>
            <person name="Drula E."/>
            <person name="Henrissat B."/>
            <person name="Morin E."/>
            <person name="Kohler A."/>
            <person name="Barry K."/>
            <person name="LaButti K."/>
            <person name="Morin E."/>
            <person name="Salamov A."/>
            <person name="Lipzen A."/>
            <person name="Mereny Z."/>
            <person name="Hegedus B."/>
            <person name="Baldrian P."/>
            <person name="Stursova M."/>
            <person name="Weitz H."/>
            <person name="Taylor A."/>
            <person name="Grigoriev I.V."/>
            <person name="Nagy L.G."/>
            <person name="Martin F."/>
            <person name="Kauserud H."/>
        </authorList>
    </citation>
    <scope>NUCLEOTIDE SEQUENCE</scope>
    <source>
        <strain evidence="1">CBHHK002</strain>
    </source>
</reference>
<dbReference type="AlphaFoldDB" id="A0AAD6ZA76"/>
<protein>
    <submittedName>
        <fullName evidence="1">Uncharacterized protein</fullName>
    </submittedName>
</protein>
<organism evidence="1 2">
    <name type="scientific">Mycena albidolilacea</name>
    <dbReference type="NCBI Taxonomy" id="1033008"/>
    <lineage>
        <taxon>Eukaryota</taxon>
        <taxon>Fungi</taxon>
        <taxon>Dikarya</taxon>
        <taxon>Basidiomycota</taxon>
        <taxon>Agaricomycotina</taxon>
        <taxon>Agaricomycetes</taxon>
        <taxon>Agaricomycetidae</taxon>
        <taxon>Agaricales</taxon>
        <taxon>Marasmiineae</taxon>
        <taxon>Mycenaceae</taxon>
        <taxon>Mycena</taxon>
    </lineage>
</organism>
<keyword evidence="2" id="KW-1185">Reference proteome</keyword>
<gene>
    <name evidence="1" type="ORF">DFH08DRAFT_896213</name>
</gene>
<proteinExistence type="predicted"/>
<evidence type="ECO:0000313" key="1">
    <source>
        <dbReference type="EMBL" id="KAJ7312928.1"/>
    </source>
</evidence>
<evidence type="ECO:0000313" key="2">
    <source>
        <dbReference type="Proteomes" id="UP001218218"/>
    </source>
</evidence>
<accession>A0AAD6ZA76</accession>
<dbReference type="Proteomes" id="UP001218218">
    <property type="component" value="Unassembled WGS sequence"/>
</dbReference>
<name>A0AAD6ZA76_9AGAR</name>
<comment type="caution">
    <text evidence="1">The sequence shown here is derived from an EMBL/GenBank/DDBJ whole genome shotgun (WGS) entry which is preliminary data.</text>
</comment>
<sequence length="315" mass="34199">MDHLWTTFAGLVTTGDLSCSEDIEMSVRPAPALGAPLPGDPRISIQPPLVLPTASQGNDLNTNAFPAVAKEGEIEMRDQAQEFLDALKLCPFEALEKRVLSDAVPAETLRASSIASSIQSSHHEPLESVAPDVVEEMSILDVGNFSCVSSPGSMSMVISSSPDLSPIPGLAALPMVQDPNTERAFMLDVQHVPKESDSPAILQLSMTLQGVRKEIEADLIKEKAILLALENLDVDVSELVDPSPDPASPESDFIAKVRVEMLRTELEKMLERRRDVELSIREIAMERRPPFVSPALMDTFIGISRLSTHVLGDDD</sequence>